<dbReference type="Proteomes" id="UP001165121">
    <property type="component" value="Unassembled WGS sequence"/>
</dbReference>
<accession>A0A9W7CZA0</accession>
<organism evidence="2 3">
    <name type="scientific">Phytophthora fragariaefolia</name>
    <dbReference type="NCBI Taxonomy" id="1490495"/>
    <lineage>
        <taxon>Eukaryota</taxon>
        <taxon>Sar</taxon>
        <taxon>Stramenopiles</taxon>
        <taxon>Oomycota</taxon>
        <taxon>Peronosporomycetes</taxon>
        <taxon>Peronosporales</taxon>
        <taxon>Peronosporaceae</taxon>
        <taxon>Phytophthora</taxon>
    </lineage>
</organism>
<feature type="compositionally biased region" description="Gly residues" evidence="1">
    <location>
        <begin position="187"/>
        <end position="197"/>
    </location>
</feature>
<feature type="compositionally biased region" description="Polar residues" evidence="1">
    <location>
        <begin position="215"/>
        <end position="227"/>
    </location>
</feature>
<feature type="compositionally biased region" description="Basic and acidic residues" evidence="1">
    <location>
        <begin position="172"/>
        <end position="183"/>
    </location>
</feature>
<proteinExistence type="predicted"/>
<evidence type="ECO:0000256" key="1">
    <source>
        <dbReference type="SAM" id="MobiDB-lite"/>
    </source>
</evidence>
<evidence type="ECO:0000313" key="2">
    <source>
        <dbReference type="EMBL" id="GMF46610.1"/>
    </source>
</evidence>
<gene>
    <name evidence="2" type="ORF">Pfra01_001722500</name>
</gene>
<dbReference type="AlphaFoldDB" id="A0A9W7CZA0"/>
<comment type="caution">
    <text evidence="2">The sequence shown here is derived from an EMBL/GenBank/DDBJ whole genome shotgun (WGS) entry which is preliminary data.</text>
</comment>
<keyword evidence="3" id="KW-1185">Reference proteome</keyword>
<dbReference type="OrthoDB" id="117242at2759"/>
<protein>
    <submittedName>
        <fullName evidence="2">Unnamed protein product</fullName>
    </submittedName>
</protein>
<reference evidence="2" key="1">
    <citation type="submission" date="2023-04" db="EMBL/GenBank/DDBJ databases">
        <title>Phytophthora fragariaefolia NBRC 109709.</title>
        <authorList>
            <person name="Ichikawa N."/>
            <person name="Sato H."/>
            <person name="Tonouchi N."/>
        </authorList>
    </citation>
    <scope>NUCLEOTIDE SEQUENCE</scope>
    <source>
        <strain evidence="2">NBRC 109709</strain>
    </source>
</reference>
<name>A0A9W7CZA0_9STRA</name>
<sequence>MAGTVASDHGAGQGEVAALAEGHQEAVMCILRQLLEVQCMSEIRVTLRGTAHRPFPGVPVADNVSSPPSLSAEASSCLVWCRTASHSIRPTLPDYLGVDAKLSVRSQMQLCEGAMGLAQSWRTTTWWPYRGFPGTATQSSLCGLGVHGQPSSEGGAEFDDNTESGSGGTARSNDRGRDQEPTRDGNQLGGGAAGTGTGTSPTGAGDTGPGRAPTSRDTGNTSGSTWAYESAPERSIVVHEKVKALKLTKFRGLDDSMPVSMWLKTMRVEVRRQAATMGVIWNDKQLYHEVAAHFEGDAQRWFATVMETVPEVDENINTLVDMLRTKYMAQRTSPEIVGLLNARRQMRGERLVEYAQALREIGERGEISEE</sequence>
<feature type="region of interest" description="Disordered" evidence="1">
    <location>
        <begin position="143"/>
        <end position="227"/>
    </location>
</feature>
<dbReference type="EMBL" id="BSXT01001993">
    <property type="protein sequence ID" value="GMF46610.1"/>
    <property type="molecule type" value="Genomic_DNA"/>
</dbReference>
<evidence type="ECO:0000313" key="3">
    <source>
        <dbReference type="Proteomes" id="UP001165121"/>
    </source>
</evidence>